<organism evidence="1 2">
    <name type="scientific">Monilinia fructicola</name>
    <name type="common">Brown rot fungus</name>
    <name type="synonym">Ciboria fructicola</name>
    <dbReference type="NCBI Taxonomy" id="38448"/>
    <lineage>
        <taxon>Eukaryota</taxon>
        <taxon>Fungi</taxon>
        <taxon>Dikarya</taxon>
        <taxon>Ascomycota</taxon>
        <taxon>Pezizomycotina</taxon>
        <taxon>Leotiomycetes</taxon>
        <taxon>Helotiales</taxon>
        <taxon>Sclerotiniaceae</taxon>
        <taxon>Monilinia</taxon>
    </lineage>
</organism>
<comment type="caution">
    <text evidence="1">The sequence shown here is derived from an EMBL/GenBank/DDBJ whole genome shotgun (WGS) entry which is preliminary data.</text>
</comment>
<dbReference type="EMBL" id="VICG01000002">
    <property type="protein sequence ID" value="KAA8575854.1"/>
    <property type="molecule type" value="Genomic_DNA"/>
</dbReference>
<gene>
    <name evidence="1" type="ORF">EYC84_004942</name>
</gene>
<keyword evidence="2" id="KW-1185">Reference proteome</keyword>
<reference evidence="1 2" key="1">
    <citation type="submission" date="2019-06" db="EMBL/GenBank/DDBJ databases">
        <title>Genome Sequence of the Brown Rot Fungal Pathogen Monilinia fructicola.</title>
        <authorList>
            <person name="De Miccolis Angelini R.M."/>
            <person name="Landi L."/>
            <person name="Abate D."/>
            <person name="Pollastro S."/>
            <person name="Romanazzi G."/>
            <person name="Faretra F."/>
        </authorList>
    </citation>
    <scope>NUCLEOTIDE SEQUENCE [LARGE SCALE GENOMIC DNA]</scope>
    <source>
        <strain evidence="1 2">Mfrc123</strain>
    </source>
</reference>
<protein>
    <submittedName>
        <fullName evidence="1">Uncharacterized protein</fullName>
    </submittedName>
</protein>
<evidence type="ECO:0000313" key="1">
    <source>
        <dbReference type="EMBL" id="KAA8575854.1"/>
    </source>
</evidence>
<evidence type="ECO:0000313" key="2">
    <source>
        <dbReference type="Proteomes" id="UP000322873"/>
    </source>
</evidence>
<sequence>MQNGRAKGSRVSTNLFSIRYRNNRSIYKLETSFPPPLCLSPTICLPRSPKCICKERHHTEPPNKFLRRSNYLCMYAPSLITTLKVSNPLIIVNQPCMFYACI</sequence>
<proteinExistence type="predicted"/>
<name>A0A5M9K225_MONFR</name>
<dbReference type="Proteomes" id="UP000322873">
    <property type="component" value="Unassembled WGS sequence"/>
</dbReference>
<dbReference type="AlphaFoldDB" id="A0A5M9K225"/>
<accession>A0A5M9K225</accession>